<gene>
    <name evidence="5" type="ORF">OG994_12210</name>
</gene>
<evidence type="ECO:0000256" key="1">
    <source>
        <dbReference type="ARBA" id="ARBA00022741"/>
    </source>
</evidence>
<sequence>MPSGGTRLSIDLSSSAIAATVSHHGTRMPILIDGRLTMPTGIAITPTGQLYVGLDTTAAKSLPADHRFVDNPTTLLGKPAHVTNTAPPDPVDLLAAILRHVNHHAAHQVGQPVTELTVTIPPGWGPRRRGHLAEAASRAGLPSPALVTAPAALAAHAATLGHTPPEGSCLLVCQADRHPPTLTVLQTVSGGYRELATHHLDGIPDLDHLITHRLVHTATADTDPLRTAITQPAQDNAANRLALLESVRTARQLLIDQDRAPILLPASRQPTVITRDDIATAAQPLLDQIPHAVHQLLDAADIDTPHLAAVVLRPADALPALTDQLTHATNRPPALIDHPHALADGALTLTAAHQPAPRAGAARLPRVRLRVSDLTGALLIGASSLTLLLQAVLTADITTVNTWVVGARTSLPQLGTAGALAMLTALAVAHLAPTTWLAGTPSASTPEPTTGNLIRRGYLAAAVGGAITAALYGLATGTAVHFDYSPYLKWTLGAALPLTVCATLIAATAPRIPADALPTWLALTRPAITYALIAAGGIFLMRAALTLTTPIQTNNTAGVAGSLGAALLGAAAALTASRSRLIRAITAPGLAIGYALVFSYDTSGALIVGYLIALTWWGAQLTAHTLRLAFPLDRTILRRLIDNHHIQGDRPPHA</sequence>
<keyword evidence="4" id="KW-0472">Membrane</keyword>
<protein>
    <submittedName>
        <fullName evidence="5">Hsp70 family protein</fullName>
    </submittedName>
</protein>
<keyword evidence="6" id="KW-1185">Reference proteome</keyword>
<dbReference type="Proteomes" id="UP001432190">
    <property type="component" value="Chromosome"/>
</dbReference>
<keyword evidence="3" id="KW-0143">Chaperone</keyword>
<feature type="transmembrane region" description="Helical" evidence="4">
    <location>
        <begin position="413"/>
        <end position="437"/>
    </location>
</feature>
<keyword evidence="2" id="KW-0067">ATP-binding</keyword>
<dbReference type="EMBL" id="CP108084">
    <property type="protein sequence ID" value="WUP52224.1"/>
    <property type="molecule type" value="Genomic_DNA"/>
</dbReference>
<feature type="transmembrane region" description="Helical" evidence="4">
    <location>
        <begin position="527"/>
        <end position="545"/>
    </location>
</feature>
<feature type="transmembrane region" description="Helical" evidence="4">
    <location>
        <begin position="557"/>
        <end position="574"/>
    </location>
</feature>
<evidence type="ECO:0000256" key="3">
    <source>
        <dbReference type="ARBA" id="ARBA00023186"/>
    </source>
</evidence>
<dbReference type="Gene3D" id="3.90.640.10">
    <property type="entry name" value="Actin, Chain A, domain 4"/>
    <property type="match status" value="1"/>
</dbReference>
<feature type="transmembrane region" description="Helical" evidence="4">
    <location>
        <begin position="374"/>
        <end position="393"/>
    </location>
</feature>
<dbReference type="RefSeq" id="WP_328853284.1">
    <property type="nucleotide sequence ID" value="NZ_CP108084.1"/>
</dbReference>
<name>A0ABZ1SD51_9ACTN</name>
<proteinExistence type="predicted"/>
<evidence type="ECO:0000256" key="4">
    <source>
        <dbReference type="SAM" id="Phobius"/>
    </source>
</evidence>
<evidence type="ECO:0000256" key="2">
    <source>
        <dbReference type="ARBA" id="ARBA00022840"/>
    </source>
</evidence>
<organism evidence="5 6">
    <name type="scientific">Micromonospora globbae</name>
    <dbReference type="NCBI Taxonomy" id="1894969"/>
    <lineage>
        <taxon>Bacteria</taxon>
        <taxon>Bacillati</taxon>
        <taxon>Actinomycetota</taxon>
        <taxon>Actinomycetes</taxon>
        <taxon>Micromonosporales</taxon>
        <taxon>Micromonosporaceae</taxon>
        <taxon>Micromonospora</taxon>
    </lineage>
</organism>
<evidence type="ECO:0000313" key="5">
    <source>
        <dbReference type="EMBL" id="WUP52224.1"/>
    </source>
</evidence>
<keyword evidence="4" id="KW-1133">Transmembrane helix</keyword>
<feature type="transmembrane region" description="Helical" evidence="4">
    <location>
        <begin position="458"/>
        <end position="475"/>
    </location>
</feature>
<dbReference type="Pfam" id="PF00012">
    <property type="entry name" value="HSP70"/>
    <property type="match status" value="1"/>
</dbReference>
<dbReference type="Gene3D" id="3.30.420.40">
    <property type="match status" value="2"/>
</dbReference>
<evidence type="ECO:0000313" key="6">
    <source>
        <dbReference type="Proteomes" id="UP001432190"/>
    </source>
</evidence>
<keyword evidence="4" id="KW-0812">Transmembrane</keyword>
<feature type="transmembrane region" description="Helical" evidence="4">
    <location>
        <begin position="487"/>
        <end position="507"/>
    </location>
</feature>
<reference evidence="5" key="1">
    <citation type="submission" date="2022-10" db="EMBL/GenBank/DDBJ databases">
        <title>The complete genomes of actinobacterial strains from the NBC collection.</title>
        <authorList>
            <person name="Joergensen T.S."/>
            <person name="Alvarez Arevalo M."/>
            <person name="Sterndorff E.B."/>
            <person name="Faurdal D."/>
            <person name="Vuksanovic O."/>
            <person name="Mourched A.-S."/>
            <person name="Charusanti P."/>
            <person name="Shaw S."/>
            <person name="Blin K."/>
            <person name="Weber T."/>
        </authorList>
    </citation>
    <scope>NUCLEOTIDE SEQUENCE</scope>
    <source>
        <strain evidence="5">NBC_00256</strain>
    </source>
</reference>
<dbReference type="InterPro" id="IPR013126">
    <property type="entry name" value="Hsp_70_fam"/>
</dbReference>
<accession>A0ABZ1SD51</accession>
<dbReference type="SUPFAM" id="SSF53067">
    <property type="entry name" value="Actin-like ATPase domain"/>
    <property type="match status" value="2"/>
</dbReference>
<dbReference type="InterPro" id="IPR043129">
    <property type="entry name" value="ATPase_NBD"/>
</dbReference>
<keyword evidence="1" id="KW-0547">Nucleotide-binding</keyword>